<keyword evidence="2" id="KW-1003">Cell membrane</keyword>
<reference evidence="8" key="1">
    <citation type="submission" date="2022-11" db="EMBL/GenBank/DDBJ databases">
        <title>Parathalassolutuus dongxingensis gen. nov., sp. nov., a novel member of family Oceanospirillaceae isolated from a coastal shrimp pond in Guangxi, China.</title>
        <authorList>
            <person name="Chen H."/>
        </authorList>
    </citation>
    <scope>NUCLEOTIDE SEQUENCE</scope>
    <source>
        <strain evidence="8">G-43</strain>
    </source>
</reference>
<evidence type="ECO:0000256" key="3">
    <source>
        <dbReference type="ARBA" id="ARBA00022519"/>
    </source>
</evidence>
<dbReference type="CDD" id="cd07984">
    <property type="entry name" value="LPLAT_LABLAT-like"/>
    <property type="match status" value="1"/>
</dbReference>
<evidence type="ECO:0000313" key="8">
    <source>
        <dbReference type="EMBL" id="MCY0966555.1"/>
    </source>
</evidence>
<evidence type="ECO:0000256" key="2">
    <source>
        <dbReference type="ARBA" id="ARBA00022475"/>
    </source>
</evidence>
<dbReference type="Pfam" id="PF03279">
    <property type="entry name" value="Lip_A_acyltrans"/>
    <property type="match status" value="1"/>
</dbReference>
<keyword evidence="4" id="KW-0808">Transferase</keyword>
<comment type="caution">
    <text evidence="8">The sequence shown here is derived from an EMBL/GenBank/DDBJ whole genome shotgun (WGS) entry which is preliminary data.</text>
</comment>
<comment type="subcellular location">
    <subcellularLocation>
        <location evidence="1">Cell inner membrane</location>
    </subcellularLocation>
</comment>
<keyword evidence="9" id="KW-1185">Reference proteome</keyword>
<dbReference type="PANTHER" id="PTHR30606:SF10">
    <property type="entry name" value="PHOSPHATIDYLINOSITOL MANNOSIDE ACYLTRANSFERASE"/>
    <property type="match status" value="1"/>
</dbReference>
<evidence type="ECO:0000256" key="5">
    <source>
        <dbReference type="ARBA" id="ARBA00023136"/>
    </source>
</evidence>
<evidence type="ECO:0000256" key="1">
    <source>
        <dbReference type="ARBA" id="ARBA00004533"/>
    </source>
</evidence>
<evidence type="ECO:0000256" key="6">
    <source>
        <dbReference type="ARBA" id="ARBA00023315"/>
    </source>
</evidence>
<keyword evidence="3" id="KW-0997">Cell inner membrane</keyword>
<dbReference type="GO" id="GO:0016746">
    <property type="term" value="F:acyltransferase activity"/>
    <property type="evidence" value="ECO:0007669"/>
    <property type="project" value="UniProtKB-KW"/>
</dbReference>
<dbReference type="AlphaFoldDB" id="A0A9X3EG14"/>
<accession>A0A9X3EG14</accession>
<gene>
    <name evidence="8" type="ORF">OUO13_15315</name>
</gene>
<dbReference type="RefSeq" id="WP_283174759.1">
    <property type="nucleotide sequence ID" value="NZ_JAPNOA010000056.1"/>
</dbReference>
<dbReference type="InterPro" id="IPR004960">
    <property type="entry name" value="LipA_acyltrans"/>
</dbReference>
<dbReference type="GO" id="GO:0009247">
    <property type="term" value="P:glycolipid biosynthetic process"/>
    <property type="evidence" value="ECO:0007669"/>
    <property type="project" value="UniProtKB-ARBA"/>
</dbReference>
<dbReference type="GO" id="GO:0005886">
    <property type="term" value="C:plasma membrane"/>
    <property type="evidence" value="ECO:0007669"/>
    <property type="project" value="UniProtKB-SubCell"/>
</dbReference>
<evidence type="ECO:0000313" key="9">
    <source>
        <dbReference type="Proteomes" id="UP001150830"/>
    </source>
</evidence>
<keyword evidence="6 8" id="KW-0012">Acyltransferase</keyword>
<dbReference type="Proteomes" id="UP001150830">
    <property type="component" value="Unassembled WGS sequence"/>
</dbReference>
<organism evidence="8 9">
    <name type="scientific">Parathalassolituus penaei</name>
    <dbReference type="NCBI Taxonomy" id="2997323"/>
    <lineage>
        <taxon>Bacteria</taxon>
        <taxon>Pseudomonadati</taxon>
        <taxon>Pseudomonadota</taxon>
        <taxon>Gammaproteobacteria</taxon>
        <taxon>Oceanospirillales</taxon>
        <taxon>Oceanospirillaceae</taxon>
        <taxon>Parathalassolituus</taxon>
    </lineage>
</organism>
<keyword evidence="5 7" id="KW-0472">Membrane</keyword>
<keyword evidence="7" id="KW-0812">Transmembrane</keyword>
<protein>
    <submittedName>
        <fullName evidence="8">Lysophospholipid acyltransferase family protein</fullName>
    </submittedName>
</protein>
<evidence type="ECO:0000256" key="4">
    <source>
        <dbReference type="ARBA" id="ARBA00022679"/>
    </source>
</evidence>
<sequence length="308" mass="35934">MVTKVRRTSARPLPLTNRQRRIQLLIKLPLFAVLHLLSWLGQARVRRLAAHPRTAQIVTWMIRKLLGRQRLYCEHNFEQILGERSLEERQRIERMFYQNMLGAVAEGISLPPASPDPKHIRSSGLQYLDDHPNGVIFVSCHLYGWEISRLNLFRMGIPVYSLYRDFSDRLLNHRSFNSTNRFGDPQFYIPTWDTKRMIRHIAEGDNAFLFVDVRTKRGRNGKLLNFCGKPAWTSTFAASMALTHNKPLIPVYILQDKNGDYHQWFEEPIDTSSGDPVVITQLINDSMSRQIMANPHCWALWDNNRWAP</sequence>
<name>A0A9X3EG14_9GAMM</name>
<dbReference type="EMBL" id="JAPNOA010000056">
    <property type="protein sequence ID" value="MCY0966555.1"/>
    <property type="molecule type" value="Genomic_DNA"/>
</dbReference>
<keyword evidence="7" id="KW-1133">Transmembrane helix</keyword>
<proteinExistence type="predicted"/>
<evidence type="ECO:0000256" key="7">
    <source>
        <dbReference type="SAM" id="Phobius"/>
    </source>
</evidence>
<feature type="transmembrane region" description="Helical" evidence="7">
    <location>
        <begin position="21"/>
        <end position="41"/>
    </location>
</feature>
<dbReference type="PANTHER" id="PTHR30606">
    <property type="entry name" value="LIPID A BIOSYNTHESIS LAUROYL ACYLTRANSFERASE"/>
    <property type="match status" value="1"/>
</dbReference>